<feature type="binding site" evidence="13">
    <location>
        <position position="111"/>
    </location>
    <ligand>
        <name>Mg(2+)</name>
        <dbReference type="ChEBI" id="CHEBI:18420"/>
    </ligand>
</feature>
<comment type="subunit">
    <text evidence="4">EntB, EntD, EntE, and EntF form a multienzyme complex called enterobactin synthase.</text>
</comment>
<evidence type="ECO:0000256" key="8">
    <source>
        <dbReference type="ARBA" id="ARBA00029894"/>
    </source>
</evidence>
<feature type="binding site" evidence="13">
    <location>
        <position position="109"/>
    </location>
    <ligand>
        <name>Mg(2+)</name>
        <dbReference type="ChEBI" id="CHEBI:18420"/>
    </ligand>
</feature>
<proteinExistence type="inferred from homology"/>
<feature type="domain" description="4'-phosphopantetheinyl transferase N-terminal" evidence="15">
    <location>
        <begin position="36"/>
        <end position="98"/>
    </location>
</feature>
<keyword evidence="13" id="KW-0460">Magnesium</keyword>
<dbReference type="Proteomes" id="UP000635983">
    <property type="component" value="Unassembled WGS sequence"/>
</dbReference>
<evidence type="ECO:0000256" key="13">
    <source>
        <dbReference type="PIRSR" id="PIRSR603542-2"/>
    </source>
</evidence>
<dbReference type="GO" id="GO:0009366">
    <property type="term" value="C:enterobactin synthetase complex"/>
    <property type="evidence" value="ECO:0007669"/>
    <property type="project" value="InterPro"/>
</dbReference>
<dbReference type="PRINTS" id="PR01399">
    <property type="entry name" value="ENTSNTHTASED"/>
</dbReference>
<evidence type="ECO:0000313" key="17">
    <source>
        <dbReference type="Proteomes" id="UP000635983"/>
    </source>
</evidence>
<dbReference type="InterPro" id="IPR037143">
    <property type="entry name" value="4-PPantetheinyl_Trfase_dom_sf"/>
</dbReference>
<organism evidence="16 17">
    <name type="scientific">Pseudomonas matsuisoli</name>
    <dbReference type="NCBI Taxonomy" id="1515666"/>
    <lineage>
        <taxon>Bacteria</taxon>
        <taxon>Pseudomonadati</taxon>
        <taxon>Pseudomonadota</taxon>
        <taxon>Gammaproteobacteria</taxon>
        <taxon>Pseudomonadales</taxon>
        <taxon>Pseudomonadaceae</taxon>
        <taxon>Pseudomonas</taxon>
    </lineage>
</organism>
<dbReference type="GO" id="GO:0009239">
    <property type="term" value="P:enterobactin biosynthetic process"/>
    <property type="evidence" value="ECO:0007669"/>
    <property type="project" value="UniProtKB-KW"/>
</dbReference>
<sequence length="219" mass="23937">MPRVLPNAGCTLVTVDSERFELSAFDSLSIPCPNPIRGAVKKRQAEYLAGRFCAATTLAALGSPSQVLSADDENVPQWPSGYCGSITHSKGRVAAVCARTNSWRSIGADLELILTSSRAQRLAGEILTPTEQARFRTLEPAFLTTLVFSLKESLFKALYPLCRTRFYFQDAEVIDIDDSGDVHLQLLCDLSKEWSHGTTVTGQYAVIDEHMLSLIAIPA</sequence>
<comment type="cofactor">
    <cofactor evidence="13">
        <name>Mg(2+)</name>
        <dbReference type="ChEBI" id="CHEBI:18420"/>
    </cofactor>
</comment>
<dbReference type="InterPro" id="IPR041354">
    <property type="entry name" value="4PPT_N"/>
</dbReference>
<dbReference type="InterPro" id="IPR003542">
    <property type="entry name" value="Enbac_synth_compD-like"/>
</dbReference>
<evidence type="ECO:0000256" key="12">
    <source>
        <dbReference type="PIRSR" id="PIRSR603542-1"/>
    </source>
</evidence>
<dbReference type="SUPFAM" id="SSF56214">
    <property type="entry name" value="4'-phosphopantetheinyl transferase"/>
    <property type="match status" value="1"/>
</dbReference>
<evidence type="ECO:0000256" key="5">
    <source>
        <dbReference type="ARBA" id="ARBA00019087"/>
    </source>
</evidence>
<protein>
    <recommendedName>
        <fullName evidence="5">Enterobactin synthase component D</fullName>
    </recommendedName>
    <alternativeName>
        <fullName evidence="8">4'-phosphopantetheinyl transferase EntD</fullName>
    </alternativeName>
    <alternativeName>
        <fullName evidence="9">Enterochelin synthase D</fullName>
    </alternativeName>
</protein>
<dbReference type="InterPro" id="IPR008278">
    <property type="entry name" value="4-PPantetheinyl_Trfase_dom"/>
</dbReference>
<dbReference type="AlphaFoldDB" id="A0A917V090"/>
<feature type="binding site" evidence="12">
    <location>
        <position position="43"/>
    </location>
    <ligand>
        <name>CoA</name>
        <dbReference type="ChEBI" id="CHEBI:57287"/>
    </ligand>
</feature>
<accession>A0A917V090</accession>
<feature type="binding site" evidence="12">
    <location>
        <begin position="87"/>
        <end position="88"/>
    </location>
    <ligand>
        <name>CoA</name>
        <dbReference type="ChEBI" id="CHEBI:57287"/>
    </ligand>
</feature>
<evidence type="ECO:0000256" key="10">
    <source>
        <dbReference type="ARBA" id="ARBA00049176"/>
    </source>
</evidence>
<dbReference type="PANTHER" id="PTHR38096">
    <property type="entry name" value="ENTEROBACTIN SYNTHASE COMPONENT D"/>
    <property type="match status" value="1"/>
</dbReference>
<dbReference type="GO" id="GO:0008897">
    <property type="term" value="F:holo-[acyl-carrier-protein] synthase activity"/>
    <property type="evidence" value="ECO:0007669"/>
    <property type="project" value="InterPro"/>
</dbReference>
<feature type="binding site" evidence="12">
    <location>
        <position position="156"/>
    </location>
    <ligand>
        <name>CoA</name>
        <dbReference type="ChEBI" id="CHEBI:57287"/>
    </ligand>
</feature>
<dbReference type="PANTHER" id="PTHR38096:SF1">
    <property type="entry name" value="ENTEROBACTIN SYNTHASE COMPONENT D"/>
    <property type="match status" value="1"/>
</dbReference>
<evidence type="ECO:0000256" key="1">
    <source>
        <dbReference type="ARBA" id="ARBA00003937"/>
    </source>
</evidence>
<reference evidence="16" key="1">
    <citation type="journal article" date="2014" name="Int. J. Syst. Evol. Microbiol.">
        <title>Complete genome sequence of Corynebacterium casei LMG S-19264T (=DSM 44701T), isolated from a smear-ripened cheese.</title>
        <authorList>
            <consortium name="US DOE Joint Genome Institute (JGI-PGF)"/>
            <person name="Walter F."/>
            <person name="Albersmeier A."/>
            <person name="Kalinowski J."/>
            <person name="Ruckert C."/>
        </authorList>
    </citation>
    <scope>NUCLEOTIDE SEQUENCE</scope>
    <source>
        <strain evidence="16">JCM 30078</strain>
    </source>
</reference>
<dbReference type="Pfam" id="PF17837">
    <property type="entry name" value="4PPT_N"/>
    <property type="match status" value="1"/>
</dbReference>
<evidence type="ECO:0000256" key="3">
    <source>
        <dbReference type="ARBA" id="ARBA00008342"/>
    </source>
</evidence>
<evidence type="ECO:0000313" key="16">
    <source>
        <dbReference type="EMBL" id="GGK06320.1"/>
    </source>
</evidence>
<dbReference type="Gene3D" id="3.90.470.20">
    <property type="entry name" value="4'-phosphopantetheinyl transferase domain"/>
    <property type="match status" value="1"/>
</dbReference>
<name>A0A917V090_9PSED</name>
<dbReference type="GO" id="GO:0005886">
    <property type="term" value="C:plasma membrane"/>
    <property type="evidence" value="ECO:0007669"/>
    <property type="project" value="TreeGrafter"/>
</dbReference>
<dbReference type="GO" id="GO:0000287">
    <property type="term" value="F:magnesium ion binding"/>
    <property type="evidence" value="ECO:0007669"/>
    <property type="project" value="InterPro"/>
</dbReference>
<reference evidence="16" key="2">
    <citation type="submission" date="2020-09" db="EMBL/GenBank/DDBJ databases">
        <authorList>
            <person name="Sun Q."/>
            <person name="Ohkuma M."/>
        </authorList>
    </citation>
    <scope>NUCLEOTIDE SEQUENCE</scope>
    <source>
        <strain evidence="16">JCM 30078</strain>
    </source>
</reference>
<dbReference type="EMBL" id="BMPO01000009">
    <property type="protein sequence ID" value="GGK06320.1"/>
    <property type="molecule type" value="Genomic_DNA"/>
</dbReference>
<keyword evidence="17" id="KW-1185">Reference proteome</keyword>
<comment type="catalytic activity">
    <reaction evidence="10">
        <text>apo-[aryl-carrier protein] + CoA = holo-[aryl-carrier protein] + adenosine 3',5'-bisphosphate + H(+)</text>
        <dbReference type="Rhea" id="RHEA:48404"/>
        <dbReference type="Rhea" id="RHEA-COMP:15903"/>
        <dbReference type="Rhea" id="RHEA-COMP:17557"/>
        <dbReference type="ChEBI" id="CHEBI:15378"/>
        <dbReference type="ChEBI" id="CHEBI:29999"/>
        <dbReference type="ChEBI" id="CHEBI:57287"/>
        <dbReference type="ChEBI" id="CHEBI:58343"/>
        <dbReference type="ChEBI" id="CHEBI:64479"/>
    </reaction>
</comment>
<keyword evidence="6 16" id="KW-0808">Transferase</keyword>
<dbReference type="Pfam" id="PF01648">
    <property type="entry name" value="ACPS"/>
    <property type="match status" value="1"/>
</dbReference>
<evidence type="ECO:0000256" key="2">
    <source>
        <dbReference type="ARBA" id="ARBA00004993"/>
    </source>
</evidence>
<comment type="function">
    <text evidence="1">Involved in the biosynthesis of the siderophore enterobactin (enterochelin), which is a macrocyclic trimeric lactone of N-(2,3-dihydroxybenzoyl)-serine. The serine trilactone serves as a scaffolding for the three catechol functionalities that provide hexadentate coordination for the tightly ligated iron(2+) atoms. Plays an essential role in the assembly of the enterobactin by catalyzing the transfer of the 4'-phosphopantetheine (Ppant) moiety from coenzyme A to the apo-domains of both EntB (ArCP domain) and EntF (PCP domain) to yield their holo-forms which make them competent for the activation of 2,3-dihydroxybenzoate (DHB) and L-serine, respectively.</text>
</comment>
<gene>
    <name evidence="16" type="ORF">GCM10009304_35500</name>
</gene>
<evidence type="ECO:0000259" key="14">
    <source>
        <dbReference type="Pfam" id="PF01648"/>
    </source>
</evidence>
<evidence type="ECO:0000256" key="4">
    <source>
        <dbReference type="ARBA" id="ARBA00011503"/>
    </source>
</evidence>
<comment type="catalytic activity">
    <reaction evidence="11">
        <text>apo-[peptidyl-carrier protein] + CoA = holo-[peptidyl-carrier protein] + adenosine 3',5'-bisphosphate + H(+)</text>
        <dbReference type="Rhea" id="RHEA:46228"/>
        <dbReference type="Rhea" id="RHEA-COMP:11479"/>
        <dbReference type="Rhea" id="RHEA-COMP:11480"/>
        <dbReference type="ChEBI" id="CHEBI:15378"/>
        <dbReference type="ChEBI" id="CHEBI:29999"/>
        <dbReference type="ChEBI" id="CHEBI:57287"/>
        <dbReference type="ChEBI" id="CHEBI:58343"/>
        <dbReference type="ChEBI" id="CHEBI:64479"/>
    </reaction>
</comment>
<feature type="binding site" evidence="12">
    <location>
        <position position="152"/>
    </location>
    <ligand>
        <name>CoA</name>
        <dbReference type="ChEBI" id="CHEBI:57287"/>
    </ligand>
</feature>
<comment type="similarity">
    <text evidence="3">Belongs to the P-Pant transferase superfamily. EntD family.</text>
</comment>
<feature type="domain" description="4'-phosphopantetheinyl transferase" evidence="14">
    <location>
        <begin position="105"/>
        <end position="204"/>
    </location>
</feature>
<evidence type="ECO:0000259" key="15">
    <source>
        <dbReference type="Pfam" id="PF17837"/>
    </source>
</evidence>
<keyword evidence="13" id="KW-0479">Metal-binding</keyword>
<evidence type="ECO:0000256" key="6">
    <source>
        <dbReference type="ARBA" id="ARBA00022679"/>
    </source>
</evidence>
<evidence type="ECO:0000256" key="9">
    <source>
        <dbReference type="ARBA" id="ARBA00031996"/>
    </source>
</evidence>
<comment type="caution">
    <text evidence="16">The sequence shown here is derived from an EMBL/GenBank/DDBJ whole genome shotgun (WGS) entry which is preliminary data.</text>
</comment>
<evidence type="ECO:0000256" key="11">
    <source>
        <dbReference type="ARBA" id="ARBA00049191"/>
    </source>
</evidence>
<keyword evidence="7" id="KW-0259">Enterobactin biosynthesis</keyword>
<evidence type="ECO:0000256" key="7">
    <source>
        <dbReference type="ARBA" id="ARBA00023191"/>
    </source>
</evidence>
<feature type="binding site" evidence="12">
    <location>
        <position position="109"/>
    </location>
    <ligand>
        <name>CoA</name>
        <dbReference type="ChEBI" id="CHEBI:57287"/>
    </ligand>
</feature>
<feature type="binding site" evidence="12">
    <location>
        <position position="51"/>
    </location>
    <ligand>
        <name>CoA</name>
        <dbReference type="ChEBI" id="CHEBI:57287"/>
    </ligand>
</feature>
<comment type="pathway">
    <text evidence="2">Siderophore biosynthesis; enterobactin biosynthesis.</text>
</comment>